<reference evidence="1 2" key="1">
    <citation type="submission" date="2018-08" db="EMBL/GenBank/DDBJ databases">
        <title>A genome reference for cultivated species of the human gut microbiota.</title>
        <authorList>
            <person name="Zou Y."/>
            <person name="Xue W."/>
            <person name="Luo G."/>
        </authorList>
    </citation>
    <scope>NUCLEOTIDE SEQUENCE [LARGE SCALE GENOMIC DNA]</scope>
    <source>
        <strain evidence="1 2">AF39-4</strain>
    </source>
</reference>
<proteinExistence type="predicted"/>
<dbReference type="AlphaFoldDB" id="A0A415HVG1"/>
<dbReference type="RefSeq" id="WP_118367448.1">
    <property type="nucleotide sequence ID" value="NZ_CABJDZ010000001.1"/>
</dbReference>
<evidence type="ECO:0000313" key="2">
    <source>
        <dbReference type="Proteomes" id="UP000284267"/>
    </source>
</evidence>
<accession>A0A415HVG1</accession>
<dbReference type="Proteomes" id="UP000284267">
    <property type="component" value="Unassembled WGS sequence"/>
</dbReference>
<organism evidence="1 2">
    <name type="scientific">Blautia obeum</name>
    <dbReference type="NCBI Taxonomy" id="40520"/>
    <lineage>
        <taxon>Bacteria</taxon>
        <taxon>Bacillati</taxon>
        <taxon>Bacillota</taxon>
        <taxon>Clostridia</taxon>
        <taxon>Lachnospirales</taxon>
        <taxon>Lachnospiraceae</taxon>
        <taxon>Blautia</taxon>
    </lineage>
</organism>
<evidence type="ECO:0008006" key="3">
    <source>
        <dbReference type="Google" id="ProtNLM"/>
    </source>
</evidence>
<name>A0A415HVG1_9FIRM</name>
<evidence type="ECO:0000313" key="1">
    <source>
        <dbReference type="EMBL" id="RHK98192.1"/>
    </source>
</evidence>
<protein>
    <recommendedName>
        <fullName evidence="3">DNA-binding protein</fullName>
    </recommendedName>
</protein>
<sequence>MVTIVTEEDFVIRIDDKYFSQSDLAGEIGNKINCSTTDVLKVLNTLGDVVKDKFSDEDKSVTIKIFPGLKVTSRKILPEQSKSNLQLSADRIFKTTAKFSDDYKKKIRELYNMKYYN</sequence>
<gene>
    <name evidence="1" type="ORF">DW040_02490</name>
</gene>
<comment type="caution">
    <text evidence="1">The sequence shown here is derived from an EMBL/GenBank/DDBJ whole genome shotgun (WGS) entry which is preliminary data.</text>
</comment>
<dbReference type="EMBL" id="QROE01000001">
    <property type="protein sequence ID" value="RHK98192.1"/>
    <property type="molecule type" value="Genomic_DNA"/>
</dbReference>